<keyword evidence="2" id="KW-1185">Reference proteome</keyword>
<dbReference type="EMBL" id="CP081303">
    <property type="protein sequence ID" value="QZE15368.1"/>
    <property type="molecule type" value="Genomic_DNA"/>
</dbReference>
<accession>A0AC61NIJ5</accession>
<gene>
    <name evidence="1" type="ORF">K4L44_05915</name>
</gene>
<evidence type="ECO:0000313" key="2">
    <source>
        <dbReference type="Proteomes" id="UP000826212"/>
    </source>
</evidence>
<keyword evidence="1" id="KW-0378">Hydrolase</keyword>
<reference evidence="1" key="1">
    <citation type="submission" date="2021-08" db="EMBL/GenBank/DDBJ databases">
        <title>Novel anaerobic bacterium isolated from sea squirt in East Sea, Republic of Korea.</title>
        <authorList>
            <person name="Nguyen T.H."/>
            <person name="Li Z."/>
            <person name="Lee Y.-J."/>
            <person name="Ko J."/>
            <person name="Kim S.-G."/>
        </authorList>
    </citation>
    <scope>NUCLEOTIDE SEQUENCE</scope>
    <source>
        <strain evidence="1">KCTC 25031</strain>
    </source>
</reference>
<protein>
    <submittedName>
        <fullName evidence="1">HNH endonuclease</fullName>
    </submittedName>
</protein>
<sequence>MRKKNIRLFSKAREKEQVRERSNPFYHTYRWRKVSKEFLSREENQFCVHCKMNHVLAPATTTDHIIPMEICDDPYDERNFQPLCMRCNRIKGASDKRMIQQHKKKRHE</sequence>
<organism evidence="1 2">
    <name type="scientific">Halosquirtibacter laminarini</name>
    <dbReference type="NCBI Taxonomy" id="3374600"/>
    <lineage>
        <taxon>Bacteria</taxon>
        <taxon>Pseudomonadati</taxon>
        <taxon>Bacteroidota</taxon>
        <taxon>Bacteroidia</taxon>
        <taxon>Marinilabiliales</taxon>
        <taxon>Prolixibacteraceae</taxon>
        <taxon>Halosquirtibacter</taxon>
    </lineage>
</organism>
<evidence type="ECO:0000313" key="1">
    <source>
        <dbReference type="EMBL" id="QZE15368.1"/>
    </source>
</evidence>
<keyword evidence="1" id="KW-0255">Endonuclease</keyword>
<name>A0AC61NIJ5_9BACT</name>
<proteinExistence type="predicted"/>
<keyword evidence="1" id="KW-0540">Nuclease</keyword>
<dbReference type="Proteomes" id="UP000826212">
    <property type="component" value="Chromosome"/>
</dbReference>